<dbReference type="AlphaFoldDB" id="A0A2N9AXI4"/>
<proteinExistence type="predicted"/>
<protein>
    <submittedName>
        <fullName evidence="1">Uncharacterized protein</fullName>
    </submittedName>
</protein>
<dbReference type="Proteomes" id="UP000233769">
    <property type="component" value="Chromosome tk0001"/>
</dbReference>
<evidence type="ECO:0000313" key="1">
    <source>
        <dbReference type="EMBL" id="SOR32008.1"/>
    </source>
</evidence>
<evidence type="ECO:0000313" key="2">
    <source>
        <dbReference type="Proteomes" id="UP000233769"/>
    </source>
</evidence>
<dbReference type="EMBL" id="LT962688">
    <property type="protein sequence ID" value="SOR32008.1"/>
    <property type="molecule type" value="Genomic_DNA"/>
</dbReference>
<reference evidence="2" key="1">
    <citation type="submission" date="2017-10" db="EMBL/GenBank/DDBJ databases">
        <authorList>
            <person name="Regsiter A."/>
            <person name="William W."/>
        </authorList>
    </citation>
    <scope>NUCLEOTIDE SEQUENCE [LARGE SCALE GENOMIC DNA]</scope>
</reference>
<organism evidence="1 2">
    <name type="scientific">Methylorubrum extorquens</name>
    <name type="common">Methylobacterium dichloromethanicum</name>
    <name type="synonym">Methylobacterium extorquens</name>
    <dbReference type="NCBI Taxonomy" id="408"/>
    <lineage>
        <taxon>Bacteria</taxon>
        <taxon>Pseudomonadati</taxon>
        <taxon>Pseudomonadota</taxon>
        <taxon>Alphaproteobacteria</taxon>
        <taxon>Hyphomicrobiales</taxon>
        <taxon>Methylobacteriaceae</taxon>
        <taxon>Methylorubrum</taxon>
    </lineage>
</organism>
<gene>
    <name evidence="1" type="ORF">TK0001_5442</name>
</gene>
<accession>A0A2N9AXI4</accession>
<name>A0A2N9AXI4_METEX</name>
<sequence>MDFGRRGSQAGSRKRQLWGARHVQLWTRAVLPRLPEKIDVGSFIFLLRLLSPEGTREREIGRIQGAETQGGSGEAAELYEPLPKCARSQFTPATVCKSSAMAYPKLGRFRGRIFKEFG</sequence>